<protein>
    <submittedName>
        <fullName evidence="2">Uncharacterized protein</fullName>
    </submittedName>
</protein>
<dbReference type="Proteomes" id="UP000001108">
    <property type="component" value="Plasmid pSMED02"/>
</dbReference>
<evidence type="ECO:0000313" key="2">
    <source>
        <dbReference type="EMBL" id="ABR64300.1"/>
    </source>
</evidence>
<dbReference type="AlphaFoldDB" id="A6UKX0"/>
<reference evidence="3" key="1">
    <citation type="submission" date="2007-06" db="EMBL/GenBank/DDBJ databases">
        <title>Complete sequence of Sinorhizobium medicae WSM419 plasmid pSMED02.</title>
        <authorList>
            <consortium name="US DOE Joint Genome Institute"/>
            <person name="Copeland A."/>
            <person name="Lucas S."/>
            <person name="Lapidus A."/>
            <person name="Barry K."/>
            <person name="Glavina del Rio T."/>
            <person name="Dalin E."/>
            <person name="Tice H."/>
            <person name="Pitluck S."/>
            <person name="Chain P."/>
            <person name="Malfatti S."/>
            <person name="Shin M."/>
            <person name="Vergez L."/>
            <person name="Schmutz J."/>
            <person name="Larimer F."/>
            <person name="Land M."/>
            <person name="Hauser L."/>
            <person name="Kyrpides N."/>
            <person name="Mikhailova N."/>
            <person name="Reeve W.G."/>
            <person name="Richardson P."/>
        </authorList>
    </citation>
    <scope>NUCLEOTIDE SEQUENCE [LARGE SCALE GENOMIC DNA]</scope>
    <source>
        <strain evidence="3">WSM419</strain>
        <plasmid evidence="3">Plasmid pSMED02</plasmid>
    </source>
</reference>
<evidence type="ECO:0000313" key="3">
    <source>
        <dbReference type="Proteomes" id="UP000001108"/>
    </source>
</evidence>
<reference evidence="2 3" key="2">
    <citation type="journal article" date="2010" name="Stand. Genomic Sci.">
        <title>Complete genome sequence of the Medicago microsymbiont Ensifer (Sinorhizobium) medicae strain WSM419.</title>
        <authorList>
            <person name="Reeve W."/>
            <person name="Chain P."/>
            <person name="O'Hara G."/>
            <person name="Ardley J."/>
            <person name="Nandesena K."/>
            <person name="Brau L."/>
            <person name="Tiwari R."/>
            <person name="Malfatti S."/>
            <person name="Kiss H."/>
            <person name="Lapidus A."/>
            <person name="Copeland A."/>
            <person name="Nolan M."/>
            <person name="Land M."/>
            <person name="Hauser L."/>
            <person name="Chang Y.J."/>
            <person name="Ivanova N."/>
            <person name="Mavromatis K."/>
            <person name="Markowitz V."/>
            <person name="Kyrpides N."/>
            <person name="Gollagher M."/>
            <person name="Yates R."/>
            <person name="Dilworth M."/>
            <person name="Howieson J."/>
        </authorList>
    </citation>
    <scope>NUCLEOTIDE SEQUENCE [LARGE SCALE GENOMIC DNA]</scope>
    <source>
        <strain evidence="2 3">WSM419</strain>
        <plasmid evidence="3">Plasmid pSMED02</plasmid>
    </source>
</reference>
<keyword evidence="2" id="KW-0614">Plasmid</keyword>
<dbReference type="KEGG" id="smd:Smed_5552"/>
<organism evidence="2 3">
    <name type="scientific">Sinorhizobium medicae (strain WSM419)</name>
    <name type="common">Ensifer medicae</name>
    <dbReference type="NCBI Taxonomy" id="366394"/>
    <lineage>
        <taxon>Bacteria</taxon>
        <taxon>Pseudomonadati</taxon>
        <taxon>Pseudomonadota</taxon>
        <taxon>Alphaproteobacteria</taxon>
        <taxon>Hyphomicrobiales</taxon>
        <taxon>Rhizobiaceae</taxon>
        <taxon>Sinorhizobium/Ensifer group</taxon>
        <taxon>Sinorhizobium</taxon>
    </lineage>
</organism>
<evidence type="ECO:0000256" key="1">
    <source>
        <dbReference type="SAM" id="MobiDB-lite"/>
    </source>
</evidence>
<proteinExistence type="predicted"/>
<name>A6UKX0_SINMW</name>
<dbReference type="EMBL" id="CP000740">
    <property type="protein sequence ID" value="ABR64300.1"/>
    <property type="molecule type" value="Genomic_DNA"/>
</dbReference>
<sequence>MSRAPDAPVPCRKMTSDFSGIGNLSLDTQRALDVVMTERPRHRMAATCDDHVAVIGQYFRWKTLDAIAGPPFQDRDSAVVLPATRYEVICQPLPESEDAKATDASRRKSEASIG</sequence>
<dbReference type="HOGENOM" id="CLU_2119497_0_0_5"/>
<gene>
    <name evidence="2" type="ordered locus">Smed_5552</name>
</gene>
<feature type="compositionally biased region" description="Basic and acidic residues" evidence="1">
    <location>
        <begin position="97"/>
        <end position="114"/>
    </location>
</feature>
<geneLocation type="plasmid" evidence="2 3">
    <name>pSMED02</name>
</geneLocation>
<accession>A6UKX0</accession>
<feature type="region of interest" description="Disordered" evidence="1">
    <location>
        <begin position="94"/>
        <end position="114"/>
    </location>
</feature>